<comment type="caution">
    <text evidence="2">The sequence shown here is derived from an EMBL/GenBank/DDBJ whole genome shotgun (WGS) entry which is preliminary data.</text>
</comment>
<reference evidence="2 3" key="1">
    <citation type="journal article" date="2019" name="Int. J. Syst. Evol. Microbiol.">
        <title>The Global Catalogue of Microorganisms (GCM) 10K type strain sequencing project: providing services to taxonomists for standard genome sequencing and annotation.</title>
        <authorList>
            <consortium name="The Broad Institute Genomics Platform"/>
            <consortium name="The Broad Institute Genome Sequencing Center for Infectious Disease"/>
            <person name="Wu L."/>
            <person name="Ma J."/>
        </authorList>
    </citation>
    <scope>NUCLEOTIDE SEQUENCE [LARGE SCALE GENOMIC DNA]</scope>
    <source>
        <strain evidence="2 3">JCM 15628</strain>
    </source>
</reference>
<gene>
    <name evidence="2" type="ORF">GCM10009817_20890</name>
</gene>
<evidence type="ECO:0000313" key="2">
    <source>
        <dbReference type="EMBL" id="GAA1980035.1"/>
    </source>
</evidence>
<protein>
    <submittedName>
        <fullName evidence="2">Uncharacterized protein</fullName>
    </submittedName>
</protein>
<dbReference type="Proteomes" id="UP001500013">
    <property type="component" value="Unassembled WGS sequence"/>
</dbReference>
<dbReference type="EMBL" id="BAAAPU010000007">
    <property type="protein sequence ID" value="GAA1980035.1"/>
    <property type="molecule type" value="Genomic_DNA"/>
</dbReference>
<evidence type="ECO:0000256" key="1">
    <source>
        <dbReference type="SAM" id="MobiDB-lite"/>
    </source>
</evidence>
<evidence type="ECO:0000313" key="3">
    <source>
        <dbReference type="Proteomes" id="UP001500013"/>
    </source>
</evidence>
<name>A0ABN2S4Q5_9MICO</name>
<feature type="region of interest" description="Disordered" evidence="1">
    <location>
        <begin position="85"/>
        <end position="142"/>
    </location>
</feature>
<proteinExistence type="predicted"/>
<keyword evidence="3" id="KW-1185">Reference proteome</keyword>
<organism evidence="2 3">
    <name type="scientific">Terrabacter lapilli</name>
    <dbReference type="NCBI Taxonomy" id="436231"/>
    <lineage>
        <taxon>Bacteria</taxon>
        <taxon>Bacillati</taxon>
        <taxon>Actinomycetota</taxon>
        <taxon>Actinomycetes</taxon>
        <taxon>Micrococcales</taxon>
        <taxon>Intrasporangiaceae</taxon>
        <taxon>Terrabacter</taxon>
    </lineage>
</organism>
<sequence>MDLDHVDAQTVTALCSSNEMVDRRDGRRPAEELVVEPEFVDLPVPDGTKEFDRIVAAANLEVGSPVSKGACVVDEDDQRSLRAKLGKQGWVHPQPLSVQGAPEPRPALAEPTDAGAAGSSLDGTGADRLPGDPSKVGDGRAS</sequence>
<accession>A0ABN2S4Q5</accession>